<evidence type="ECO:0000256" key="5">
    <source>
        <dbReference type="ARBA" id="ARBA00022692"/>
    </source>
</evidence>
<feature type="transmembrane region" description="Helical" evidence="9">
    <location>
        <begin position="179"/>
        <end position="200"/>
    </location>
</feature>
<dbReference type="NCBIfam" id="TIGR01726">
    <property type="entry name" value="HEQRo_perm_3TM"/>
    <property type="match status" value="1"/>
</dbReference>
<dbReference type="GO" id="GO:0043190">
    <property type="term" value="C:ATP-binding cassette (ABC) transporter complex"/>
    <property type="evidence" value="ECO:0007669"/>
    <property type="project" value="InterPro"/>
</dbReference>
<evidence type="ECO:0000256" key="3">
    <source>
        <dbReference type="ARBA" id="ARBA00022448"/>
    </source>
</evidence>
<keyword evidence="4" id="KW-1003">Cell membrane</keyword>
<evidence type="ECO:0000256" key="6">
    <source>
        <dbReference type="ARBA" id="ARBA00022970"/>
    </source>
</evidence>
<dbReference type="OrthoDB" id="9814550at2"/>
<dbReference type="SUPFAM" id="SSF161098">
    <property type="entry name" value="MetI-like"/>
    <property type="match status" value="1"/>
</dbReference>
<dbReference type="InterPro" id="IPR010065">
    <property type="entry name" value="AA_ABC_transptr_permease_3TM"/>
</dbReference>
<dbReference type="Pfam" id="PF00528">
    <property type="entry name" value="BPD_transp_1"/>
    <property type="match status" value="1"/>
</dbReference>
<dbReference type="InterPro" id="IPR000515">
    <property type="entry name" value="MetI-like"/>
</dbReference>
<dbReference type="Gene3D" id="1.10.3720.10">
    <property type="entry name" value="MetI-like"/>
    <property type="match status" value="1"/>
</dbReference>
<organism evidence="11 12">
    <name type="scientific">Paracoccus solventivorans</name>
    <dbReference type="NCBI Taxonomy" id="53463"/>
    <lineage>
        <taxon>Bacteria</taxon>
        <taxon>Pseudomonadati</taxon>
        <taxon>Pseudomonadota</taxon>
        <taxon>Alphaproteobacteria</taxon>
        <taxon>Rhodobacterales</taxon>
        <taxon>Paracoccaceae</taxon>
        <taxon>Paracoccus</taxon>
    </lineage>
</organism>
<accession>A0A1M7IQF6</accession>
<keyword evidence="8 9" id="KW-0472">Membrane</keyword>
<dbReference type="EMBL" id="FRCK01000009">
    <property type="protein sequence ID" value="SHM42960.1"/>
    <property type="molecule type" value="Genomic_DNA"/>
</dbReference>
<reference evidence="12" key="1">
    <citation type="submission" date="2016-11" db="EMBL/GenBank/DDBJ databases">
        <authorList>
            <person name="Varghese N."/>
            <person name="Submissions S."/>
        </authorList>
    </citation>
    <scope>NUCLEOTIDE SEQUENCE [LARGE SCALE GENOMIC DNA]</scope>
    <source>
        <strain evidence="12">DSM 6637</strain>
    </source>
</reference>
<dbReference type="PANTHER" id="PTHR30614">
    <property type="entry name" value="MEMBRANE COMPONENT OF AMINO ACID ABC TRANSPORTER"/>
    <property type="match status" value="1"/>
</dbReference>
<dbReference type="PANTHER" id="PTHR30614:SF0">
    <property type="entry name" value="L-CYSTINE TRANSPORT SYSTEM PERMEASE PROTEIN TCYL"/>
    <property type="match status" value="1"/>
</dbReference>
<evidence type="ECO:0000256" key="7">
    <source>
        <dbReference type="ARBA" id="ARBA00022989"/>
    </source>
</evidence>
<dbReference type="RefSeq" id="WP_073067698.1">
    <property type="nucleotide sequence ID" value="NZ_FRCK01000009.1"/>
</dbReference>
<dbReference type="GO" id="GO:0022857">
    <property type="term" value="F:transmembrane transporter activity"/>
    <property type="evidence" value="ECO:0007669"/>
    <property type="project" value="InterPro"/>
</dbReference>
<keyword evidence="3 9" id="KW-0813">Transport</keyword>
<evidence type="ECO:0000256" key="8">
    <source>
        <dbReference type="ARBA" id="ARBA00023136"/>
    </source>
</evidence>
<sequence length="213" mass="22446">MTGVFLALLKGVPVALAVTGLAFLIGAVLGIPLVLMRRARSWLPRLIARIYIDVMRGIPPVVWLFIIFFGLGSGIIALSPFRAAVLGMGLISAAYLAEIYRGGFLTLPAGQNAAAVALGLTRLDTLRYVLAPQVLRVSVAPMATFLVSLLKDTTVASTIGVRDVMMLVTQQAQAAGGGFAPFIAAAVLYILLSIPVAVLARTMDARMRGRIAA</sequence>
<evidence type="ECO:0000256" key="2">
    <source>
        <dbReference type="ARBA" id="ARBA00010072"/>
    </source>
</evidence>
<dbReference type="GO" id="GO:0006865">
    <property type="term" value="P:amino acid transport"/>
    <property type="evidence" value="ECO:0007669"/>
    <property type="project" value="UniProtKB-KW"/>
</dbReference>
<keyword evidence="12" id="KW-1185">Reference proteome</keyword>
<evidence type="ECO:0000256" key="4">
    <source>
        <dbReference type="ARBA" id="ARBA00022475"/>
    </source>
</evidence>
<evidence type="ECO:0000313" key="12">
    <source>
        <dbReference type="Proteomes" id="UP000184444"/>
    </source>
</evidence>
<keyword evidence="5 9" id="KW-0812">Transmembrane</keyword>
<evidence type="ECO:0000256" key="1">
    <source>
        <dbReference type="ARBA" id="ARBA00004429"/>
    </source>
</evidence>
<dbReference type="InterPro" id="IPR043429">
    <property type="entry name" value="ArtM/GltK/GlnP/TcyL/YhdX-like"/>
</dbReference>
<evidence type="ECO:0000259" key="10">
    <source>
        <dbReference type="PROSITE" id="PS50928"/>
    </source>
</evidence>
<feature type="transmembrane region" description="Helical" evidence="9">
    <location>
        <begin position="57"/>
        <end position="78"/>
    </location>
</feature>
<keyword evidence="6" id="KW-0029">Amino-acid transport</keyword>
<protein>
    <submittedName>
        <fullName evidence="11">Amino acid ABC transporter membrane protein 1, PAAT family</fullName>
    </submittedName>
</protein>
<gene>
    <name evidence="11" type="ORF">SAMN05444389_10962</name>
</gene>
<evidence type="ECO:0000313" key="11">
    <source>
        <dbReference type="EMBL" id="SHM42960.1"/>
    </source>
</evidence>
<feature type="transmembrane region" description="Helical" evidence="9">
    <location>
        <begin position="12"/>
        <end position="36"/>
    </location>
</feature>
<dbReference type="STRING" id="53463.SAMN05444389_10962"/>
<proteinExistence type="inferred from homology"/>
<dbReference type="AlphaFoldDB" id="A0A1M7IQF6"/>
<name>A0A1M7IQF6_9RHOB</name>
<feature type="domain" description="ABC transmembrane type-1" evidence="10">
    <location>
        <begin position="12"/>
        <end position="200"/>
    </location>
</feature>
<keyword evidence="7 9" id="KW-1133">Transmembrane helix</keyword>
<comment type="subcellular location">
    <subcellularLocation>
        <location evidence="1">Cell inner membrane</location>
        <topology evidence="1">Multi-pass membrane protein</topology>
    </subcellularLocation>
    <subcellularLocation>
        <location evidence="9">Cell membrane</location>
        <topology evidence="9">Multi-pass membrane protein</topology>
    </subcellularLocation>
</comment>
<dbReference type="InterPro" id="IPR035906">
    <property type="entry name" value="MetI-like_sf"/>
</dbReference>
<dbReference type="Proteomes" id="UP000184444">
    <property type="component" value="Unassembled WGS sequence"/>
</dbReference>
<dbReference type="CDD" id="cd06261">
    <property type="entry name" value="TM_PBP2"/>
    <property type="match status" value="1"/>
</dbReference>
<dbReference type="PROSITE" id="PS50928">
    <property type="entry name" value="ABC_TM1"/>
    <property type="match status" value="1"/>
</dbReference>
<evidence type="ECO:0000256" key="9">
    <source>
        <dbReference type="RuleBase" id="RU363032"/>
    </source>
</evidence>
<comment type="similarity">
    <text evidence="2">Belongs to the binding-protein-dependent transport system permease family. HisMQ subfamily.</text>
</comment>